<dbReference type="AlphaFoldDB" id="A0A1I4B741"/>
<proteinExistence type="predicted"/>
<dbReference type="GO" id="GO:0004497">
    <property type="term" value="F:monooxygenase activity"/>
    <property type="evidence" value="ECO:0007669"/>
    <property type="project" value="UniProtKB-KW"/>
</dbReference>
<organism evidence="2 3">
    <name type="scientific">Shimia haliotis</name>
    <dbReference type="NCBI Taxonomy" id="1280847"/>
    <lineage>
        <taxon>Bacteria</taxon>
        <taxon>Pseudomonadati</taxon>
        <taxon>Pseudomonadota</taxon>
        <taxon>Alphaproteobacteria</taxon>
        <taxon>Rhodobacterales</taxon>
        <taxon>Roseobacteraceae</taxon>
    </lineage>
</organism>
<keyword evidence="2" id="KW-0503">Monooxygenase</keyword>
<evidence type="ECO:0000313" key="2">
    <source>
        <dbReference type="EMBL" id="SFK64343.1"/>
    </source>
</evidence>
<dbReference type="PANTHER" id="PTHR33336:SF3">
    <property type="entry name" value="ABM DOMAIN-CONTAINING PROTEIN"/>
    <property type="match status" value="1"/>
</dbReference>
<evidence type="ECO:0000313" key="3">
    <source>
        <dbReference type="Proteomes" id="UP000198851"/>
    </source>
</evidence>
<dbReference type="Pfam" id="PF03992">
    <property type="entry name" value="ABM"/>
    <property type="match status" value="1"/>
</dbReference>
<evidence type="ECO:0000259" key="1">
    <source>
        <dbReference type="PROSITE" id="PS51725"/>
    </source>
</evidence>
<dbReference type="SUPFAM" id="SSF54909">
    <property type="entry name" value="Dimeric alpha+beta barrel"/>
    <property type="match status" value="1"/>
</dbReference>
<name>A0A1I4B741_9RHOB</name>
<dbReference type="EMBL" id="FOSZ01000001">
    <property type="protein sequence ID" value="SFK64343.1"/>
    <property type="molecule type" value="Genomic_DNA"/>
</dbReference>
<protein>
    <submittedName>
        <fullName evidence="2">Quinol monooxygenase YgiN</fullName>
    </submittedName>
</protein>
<dbReference type="Proteomes" id="UP000198851">
    <property type="component" value="Unassembled WGS sequence"/>
</dbReference>
<accession>A0A1I4B741</accession>
<dbReference type="InterPro" id="IPR011008">
    <property type="entry name" value="Dimeric_a/b-barrel"/>
</dbReference>
<dbReference type="Gene3D" id="3.30.70.100">
    <property type="match status" value="1"/>
</dbReference>
<dbReference type="STRING" id="1280847.SAMN04488036_101841"/>
<dbReference type="PANTHER" id="PTHR33336">
    <property type="entry name" value="QUINOL MONOOXYGENASE YGIN-RELATED"/>
    <property type="match status" value="1"/>
</dbReference>
<dbReference type="PROSITE" id="PS51725">
    <property type="entry name" value="ABM"/>
    <property type="match status" value="1"/>
</dbReference>
<dbReference type="InterPro" id="IPR050744">
    <property type="entry name" value="AI-2_Isomerase_LsrG"/>
</dbReference>
<sequence length="92" mass="10177">MITLTGYIDVPADRLSAVRAALPDHVALTRAEPGCLSFEVTPDATMSGRFNVSERFTDQTAFDAHQTRTKASDWAEVTKDIPRTYQITTDDT</sequence>
<reference evidence="3" key="1">
    <citation type="submission" date="2016-10" db="EMBL/GenBank/DDBJ databases">
        <authorList>
            <person name="Varghese N."/>
            <person name="Submissions S."/>
        </authorList>
    </citation>
    <scope>NUCLEOTIDE SEQUENCE [LARGE SCALE GENOMIC DNA]</scope>
    <source>
        <strain evidence="3">DSM 28453</strain>
    </source>
</reference>
<feature type="domain" description="ABM" evidence="1">
    <location>
        <begin position="2"/>
        <end position="90"/>
    </location>
</feature>
<dbReference type="RefSeq" id="WP_093320596.1">
    <property type="nucleotide sequence ID" value="NZ_FOSZ01000001.1"/>
</dbReference>
<keyword evidence="2" id="KW-0560">Oxidoreductase</keyword>
<dbReference type="OrthoDB" id="9797178at2"/>
<keyword evidence="3" id="KW-1185">Reference proteome</keyword>
<gene>
    <name evidence="2" type="ORF">SAMN04488036_101841</name>
</gene>
<dbReference type="InterPro" id="IPR007138">
    <property type="entry name" value="ABM_dom"/>
</dbReference>